<feature type="compositionally biased region" description="Basic and acidic residues" evidence="10">
    <location>
        <begin position="116"/>
        <end position="127"/>
    </location>
</feature>
<dbReference type="PANTHER" id="PTHR23138">
    <property type="entry name" value="RAN BINDING PROTEIN"/>
    <property type="match status" value="1"/>
</dbReference>
<dbReference type="SUPFAM" id="SSF50729">
    <property type="entry name" value="PH domain-like"/>
    <property type="match status" value="1"/>
</dbReference>
<keyword evidence="7" id="KW-0811">Translocation</keyword>
<evidence type="ECO:0000256" key="7">
    <source>
        <dbReference type="ARBA" id="ARBA00023010"/>
    </source>
</evidence>
<dbReference type="InterPro" id="IPR045255">
    <property type="entry name" value="RanBP1-like"/>
</dbReference>
<keyword evidence="4" id="KW-0509">mRNA transport</keyword>
<dbReference type="InterPro" id="IPR045207">
    <property type="entry name" value="RanBD_NUP50_plant"/>
</dbReference>
<gene>
    <name evidence="12" type="ORF">TIFTF001_006673</name>
</gene>
<evidence type="ECO:0000256" key="8">
    <source>
        <dbReference type="ARBA" id="ARBA00023132"/>
    </source>
</evidence>
<evidence type="ECO:0000256" key="9">
    <source>
        <dbReference type="ARBA" id="ARBA00023242"/>
    </source>
</evidence>
<evidence type="ECO:0000313" key="12">
    <source>
        <dbReference type="EMBL" id="GMN37266.1"/>
    </source>
</evidence>
<evidence type="ECO:0000256" key="3">
    <source>
        <dbReference type="ARBA" id="ARBA00022737"/>
    </source>
</evidence>
<dbReference type="EMBL" id="BTGU01000006">
    <property type="protein sequence ID" value="GMN37266.1"/>
    <property type="molecule type" value="Genomic_DNA"/>
</dbReference>
<dbReference type="SMART" id="SM00160">
    <property type="entry name" value="RanBD"/>
    <property type="match status" value="1"/>
</dbReference>
<dbReference type="Pfam" id="PF00638">
    <property type="entry name" value="Ran_BP1"/>
    <property type="match status" value="1"/>
</dbReference>
<feature type="compositionally biased region" description="Acidic residues" evidence="10">
    <location>
        <begin position="26"/>
        <end position="35"/>
    </location>
</feature>
<dbReference type="GO" id="GO:0015031">
    <property type="term" value="P:protein transport"/>
    <property type="evidence" value="ECO:0007669"/>
    <property type="project" value="UniProtKB-KW"/>
</dbReference>
<evidence type="ECO:0000313" key="13">
    <source>
        <dbReference type="Proteomes" id="UP001187192"/>
    </source>
</evidence>
<feature type="region of interest" description="Disordered" evidence="10">
    <location>
        <begin position="1"/>
        <end position="45"/>
    </location>
</feature>
<evidence type="ECO:0000256" key="1">
    <source>
        <dbReference type="ARBA" id="ARBA00004567"/>
    </source>
</evidence>
<dbReference type="PROSITE" id="PS50196">
    <property type="entry name" value="RANBD1"/>
    <property type="match status" value="1"/>
</dbReference>
<keyword evidence="13" id="KW-1185">Reference proteome</keyword>
<feature type="region of interest" description="Disordered" evidence="10">
    <location>
        <begin position="438"/>
        <end position="458"/>
    </location>
</feature>
<dbReference type="PANTHER" id="PTHR23138:SF142">
    <property type="entry name" value="RAN-BINDING PROTEIN 3B-RELATED"/>
    <property type="match status" value="1"/>
</dbReference>
<dbReference type="CDD" id="cd13169">
    <property type="entry name" value="RanBD_NUP50_plant"/>
    <property type="match status" value="1"/>
</dbReference>
<comment type="caution">
    <text evidence="12">The sequence shown here is derived from an EMBL/GenBank/DDBJ whole genome shotgun (WGS) entry which is preliminary data.</text>
</comment>
<protein>
    <recommendedName>
        <fullName evidence="11">RanBD1 domain-containing protein</fullName>
    </recommendedName>
</protein>
<evidence type="ECO:0000256" key="5">
    <source>
        <dbReference type="ARBA" id="ARBA00022927"/>
    </source>
</evidence>
<dbReference type="Gene3D" id="2.30.29.30">
    <property type="entry name" value="Pleckstrin-homology domain (PH domain)/Phosphotyrosine-binding domain (PTB)"/>
    <property type="match status" value="1"/>
</dbReference>
<dbReference type="GO" id="GO:0005643">
    <property type="term" value="C:nuclear pore"/>
    <property type="evidence" value="ECO:0007669"/>
    <property type="project" value="UniProtKB-SubCell"/>
</dbReference>
<dbReference type="InterPro" id="IPR015007">
    <property type="entry name" value="NUP2/50/61"/>
</dbReference>
<name>A0AA88ABS0_FICCA</name>
<keyword evidence="9" id="KW-0539">Nucleus</keyword>
<feature type="compositionally biased region" description="Basic and acidic residues" evidence="10">
    <location>
        <begin position="151"/>
        <end position="173"/>
    </location>
</feature>
<feature type="compositionally biased region" description="Polar residues" evidence="10">
    <location>
        <begin position="449"/>
        <end position="458"/>
    </location>
</feature>
<keyword evidence="2" id="KW-0813">Transport</keyword>
<feature type="compositionally biased region" description="Basic and acidic residues" evidence="10">
    <location>
        <begin position="183"/>
        <end position="198"/>
    </location>
</feature>
<sequence>MGDAENALPPSKKRAAGREISRDNPGLDDEEDTSEQETGTFKRATDEVLATRRIVKVRRQQPASAPSSNPFAGIRLVPLTEVNANKSEVKAETQVVGEKAVLGDVDGNTKSSTENDNGKEEESKQTEVENNEAEVEAEVKAEGETELNAEAESKPEGETGSKAEAESDSKAKVESVVNEQNSEEEKSNIGPDEVKSVTDNEPAAEEDETENDKKDEKTENVDPSGESAPLSSFQQLSSSQNAFTNLSGTGFSTSTFSFGSIAKEGSAFGSSTGSLFGLKTDQPSFGLGLSNNGNSSLFSTSSAAIGSKNEGSSFPPMQEVEVETGEENEEVIFNADSMLYEFIDGSWKERGKGEIKINVSKPAKDKARLLMRARGNYRLILNASLFPDMKLTSMDKKGLSFACVNSTGEGTSGFSTFALKFKDPSIVEEFRTAVDTHKGKTAPAVLKTPENSPKASDE</sequence>
<organism evidence="12 13">
    <name type="scientific">Ficus carica</name>
    <name type="common">Common fig</name>
    <dbReference type="NCBI Taxonomy" id="3494"/>
    <lineage>
        <taxon>Eukaryota</taxon>
        <taxon>Viridiplantae</taxon>
        <taxon>Streptophyta</taxon>
        <taxon>Embryophyta</taxon>
        <taxon>Tracheophyta</taxon>
        <taxon>Spermatophyta</taxon>
        <taxon>Magnoliopsida</taxon>
        <taxon>eudicotyledons</taxon>
        <taxon>Gunneridae</taxon>
        <taxon>Pentapetalae</taxon>
        <taxon>rosids</taxon>
        <taxon>fabids</taxon>
        <taxon>Rosales</taxon>
        <taxon>Moraceae</taxon>
        <taxon>Ficeae</taxon>
        <taxon>Ficus</taxon>
    </lineage>
</organism>
<keyword evidence="5" id="KW-0653">Protein transport</keyword>
<dbReference type="GO" id="GO:0051028">
    <property type="term" value="P:mRNA transport"/>
    <property type="evidence" value="ECO:0007669"/>
    <property type="project" value="UniProtKB-KW"/>
</dbReference>
<dbReference type="InterPro" id="IPR000156">
    <property type="entry name" value="Ran_bind_dom"/>
</dbReference>
<evidence type="ECO:0000256" key="2">
    <source>
        <dbReference type="ARBA" id="ARBA00022448"/>
    </source>
</evidence>
<evidence type="ECO:0000256" key="4">
    <source>
        <dbReference type="ARBA" id="ARBA00022816"/>
    </source>
</evidence>
<dbReference type="Proteomes" id="UP001187192">
    <property type="component" value="Unassembled WGS sequence"/>
</dbReference>
<feature type="domain" description="RanBD1" evidence="11">
    <location>
        <begin position="313"/>
        <end position="435"/>
    </location>
</feature>
<proteinExistence type="predicted"/>
<keyword evidence="6" id="KW-0007">Acetylation</keyword>
<keyword evidence="3" id="KW-0677">Repeat</keyword>
<keyword evidence="8" id="KW-0906">Nuclear pore complex</keyword>
<feature type="compositionally biased region" description="Basic and acidic residues" evidence="10">
    <location>
        <begin position="211"/>
        <end position="220"/>
    </location>
</feature>
<evidence type="ECO:0000256" key="6">
    <source>
        <dbReference type="ARBA" id="ARBA00022990"/>
    </source>
</evidence>
<evidence type="ECO:0000256" key="10">
    <source>
        <dbReference type="SAM" id="MobiDB-lite"/>
    </source>
</evidence>
<reference evidence="12" key="1">
    <citation type="submission" date="2023-07" db="EMBL/GenBank/DDBJ databases">
        <title>draft genome sequence of fig (Ficus carica).</title>
        <authorList>
            <person name="Takahashi T."/>
            <person name="Nishimura K."/>
        </authorList>
    </citation>
    <scope>NUCLEOTIDE SEQUENCE</scope>
</reference>
<feature type="region of interest" description="Disordered" evidence="10">
    <location>
        <begin position="88"/>
        <end position="236"/>
    </location>
</feature>
<dbReference type="InterPro" id="IPR011993">
    <property type="entry name" value="PH-like_dom_sf"/>
</dbReference>
<accession>A0AA88ABS0</accession>
<comment type="subcellular location">
    <subcellularLocation>
        <location evidence="1">Nucleus</location>
        <location evidence="1">Nuclear pore complex</location>
    </subcellularLocation>
</comment>
<dbReference type="AlphaFoldDB" id="A0AA88ABS0"/>
<dbReference type="Pfam" id="PF08911">
    <property type="entry name" value="NUP50"/>
    <property type="match status" value="1"/>
</dbReference>
<evidence type="ECO:0000259" key="11">
    <source>
        <dbReference type="PROSITE" id="PS50196"/>
    </source>
</evidence>